<evidence type="ECO:0000313" key="1">
    <source>
        <dbReference type="EMBL" id="KAF2469181.1"/>
    </source>
</evidence>
<organism evidence="1 2">
    <name type="scientific">Lindgomyces ingoldianus</name>
    <dbReference type="NCBI Taxonomy" id="673940"/>
    <lineage>
        <taxon>Eukaryota</taxon>
        <taxon>Fungi</taxon>
        <taxon>Dikarya</taxon>
        <taxon>Ascomycota</taxon>
        <taxon>Pezizomycotina</taxon>
        <taxon>Dothideomycetes</taxon>
        <taxon>Pleosporomycetidae</taxon>
        <taxon>Pleosporales</taxon>
        <taxon>Lindgomycetaceae</taxon>
        <taxon>Lindgomyces</taxon>
    </lineage>
</organism>
<gene>
    <name evidence="1" type="ORF">BDR25DRAFT_229776</name>
</gene>
<reference evidence="1" key="1">
    <citation type="journal article" date="2020" name="Stud. Mycol.">
        <title>101 Dothideomycetes genomes: a test case for predicting lifestyles and emergence of pathogens.</title>
        <authorList>
            <person name="Haridas S."/>
            <person name="Albert R."/>
            <person name="Binder M."/>
            <person name="Bloem J."/>
            <person name="Labutti K."/>
            <person name="Salamov A."/>
            <person name="Andreopoulos B."/>
            <person name="Baker S."/>
            <person name="Barry K."/>
            <person name="Bills G."/>
            <person name="Bluhm B."/>
            <person name="Cannon C."/>
            <person name="Castanera R."/>
            <person name="Culley D."/>
            <person name="Daum C."/>
            <person name="Ezra D."/>
            <person name="Gonzalez J."/>
            <person name="Henrissat B."/>
            <person name="Kuo A."/>
            <person name="Liang C."/>
            <person name="Lipzen A."/>
            <person name="Lutzoni F."/>
            <person name="Magnuson J."/>
            <person name="Mondo S."/>
            <person name="Nolan M."/>
            <person name="Ohm R."/>
            <person name="Pangilinan J."/>
            <person name="Park H.-J."/>
            <person name="Ramirez L."/>
            <person name="Alfaro M."/>
            <person name="Sun H."/>
            <person name="Tritt A."/>
            <person name="Yoshinaga Y."/>
            <person name="Zwiers L.-H."/>
            <person name="Turgeon B."/>
            <person name="Goodwin S."/>
            <person name="Spatafora J."/>
            <person name="Crous P."/>
            <person name="Grigoriev I."/>
        </authorList>
    </citation>
    <scope>NUCLEOTIDE SEQUENCE</scope>
    <source>
        <strain evidence="1">ATCC 200398</strain>
    </source>
</reference>
<keyword evidence="2" id="KW-1185">Reference proteome</keyword>
<dbReference type="EMBL" id="MU003513">
    <property type="protein sequence ID" value="KAF2469181.1"/>
    <property type="molecule type" value="Genomic_DNA"/>
</dbReference>
<comment type="caution">
    <text evidence="1">The sequence shown here is derived from an EMBL/GenBank/DDBJ whole genome shotgun (WGS) entry which is preliminary data.</text>
</comment>
<dbReference type="Proteomes" id="UP000799755">
    <property type="component" value="Unassembled WGS sequence"/>
</dbReference>
<accession>A0ACB6QQI7</accession>
<proteinExistence type="predicted"/>
<sequence length="58" mass="6486">GYPTEQSKQPDPDPLAASRYSCIYWVDHLCENRACGLHDGGTINKEDVPLLARSTWPL</sequence>
<evidence type="ECO:0000313" key="2">
    <source>
        <dbReference type="Proteomes" id="UP000799755"/>
    </source>
</evidence>
<protein>
    <submittedName>
        <fullName evidence="1">Uncharacterized protein</fullName>
    </submittedName>
</protein>
<feature type="non-terminal residue" evidence="1">
    <location>
        <position position="1"/>
    </location>
</feature>
<name>A0ACB6QQI7_9PLEO</name>